<name>A0A9J5XDY3_SOLCO</name>
<dbReference type="OrthoDB" id="1194650at2759"/>
<organism evidence="1 2">
    <name type="scientific">Solanum commersonii</name>
    <name type="common">Commerson's wild potato</name>
    <name type="synonym">Commerson's nightshade</name>
    <dbReference type="NCBI Taxonomy" id="4109"/>
    <lineage>
        <taxon>Eukaryota</taxon>
        <taxon>Viridiplantae</taxon>
        <taxon>Streptophyta</taxon>
        <taxon>Embryophyta</taxon>
        <taxon>Tracheophyta</taxon>
        <taxon>Spermatophyta</taxon>
        <taxon>Magnoliopsida</taxon>
        <taxon>eudicotyledons</taxon>
        <taxon>Gunneridae</taxon>
        <taxon>Pentapetalae</taxon>
        <taxon>asterids</taxon>
        <taxon>lamiids</taxon>
        <taxon>Solanales</taxon>
        <taxon>Solanaceae</taxon>
        <taxon>Solanoideae</taxon>
        <taxon>Solaneae</taxon>
        <taxon>Solanum</taxon>
    </lineage>
</organism>
<reference evidence="1 2" key="1">
    <citation type="submission" date="2020-09" db="EMBL/GenBank/DDBJ databases">
        <title>De no assembly of potato wild relative species, Solanum commersonii.</title>
        <authorList>
            <person name="Cho K."/>
        </authorList>
    </citation>
    <scope>NUCLEOTIDE SEQUENCE [LARGE SCALE GENOMIC DNA]</scope>
    <source>
        <strain evidence="1">LZ3.2</strain>
        <tissue evidence="1">Leaf</tissue>
    </source>
</reference>
<proteinExistence type="predicted"/>
<sequence>MKFSEDIEAFKNYPLGHESYELTLKYLLAPLSPKTNNLFGFPWDFMVWAFEVIPPLRQHVTTKGEVSSPRILRWLTTKNVKNYSDLFNLSNDAWVKLKGNWLEKQPSKGQELMLVNLVIFNEDMVDAAVRADVNIDVGVGVGVGAGGDGKRVRLPLVVDILVFYVRSARNKMTMLSSIFTH</sequence>
<evidence type="ECO:0000313" key="2">
    <source>
        <dbReference type="Proteomes" id="UP000824120"/>
    </source>
</evidence>
<dbReference type="AlphaFoldDB" id="A0A9J5XDY3"/>
<gene>
    <name evidence="1" type="ORF">H5410_045538</name>
</gene>
<dbReference type="PANTHER" id="PTHR48449:SF1">
    <property type="entry name" value="DUF1985 DOMAIN-CONTAINING PROTEIN"/>
    <property type="match status" value="1"/>
</dbReference>
<dbReference type="EMBL" id="JACXVP010000009">
    <property type="protein sequence ID" value="KAG5585104.1"/>
    <property type="molecule type" value="Genomic_DNA"/>
</dbReference>
<keyword evidence="2" id="KW-1185">Reference proteome</keyword>
<dbReference type="Proteomes" id="UP000824120">
    <property type="component" value="Chromosome 9"/>
</dbReference>
<dbReference type="PANTHER" id="PTHR48449">
    <property type="entry name" value="DUF1985 DOMAIN-CONTAINING PROTEIN"/>
    <property type="match status" value="1"/>
</dbReference>
<accession>A0A9J5XDY3</accession>
<protein>
    <submittedName>
        <fullName evidence="1">Uncharacterized protein</fullName>
    </submittedName>
</protein>
<comment type="caution">
    <text evidence="1">The sequence shown here is derived from an EMBL/GenBank/DDBJ whole genome shotgun (WGS) entry which is preliminary data.</text>
</comment>
<evidence type="ECO:0000313" key="1">
    <source>
        <dbReference type="EMBL" id="KAG5585104.1"/>
    </source>
</evidence>